<feature type="region of interest" description="Disordered" evidence="1">
    <location>
        <begin position="1"/>
        <end position="54"/>
    </location>
</feature>
<sequence length="269" mass="29731">MPRPRESTTGPDPEDTSLWTFVRGRRRHRPPPQPPTRRQGQASTGSRSAADVTAEHDRVRGAWLQTGCCAELRSIVASSGCLVDGALCLGIGSFASDEGRSEARRMSFLQLVAFAVMVEELEKITGSSIPSIFQEPLFTPADRQFLTSLGYQVVETPEGYNHTSRHSFIFGIHLYRPVYAMALSAHLPALFVGTGLSVWESVSLSESPDLDNLKTMHQHYARAAFPQDESSSAFSSTTIYWRPSESNESASQPGQKEPSRDEEPYPPRE</sequence>
<dbReference type="AlphaFoldDB" id="A0A2C5Z4U0"/>
<comment type="caution">
    <text evidence="3">The sequence shown here is derived from an EMBL/GenBank/DDBJ whole genome shotgun (WGS) entry which is preliminary data.</text>
</comment>
<proteinExistence type="predicted"/>
<dbReference type="InterPro" id="IPR012942">
    <property type="entry name" value="SRR1-like"/>
</dbReference>
<feature type="domain" description="SRR1-like" evidence="2">
    <location>
        <begin position="82"/>
        <end position="241"/>
    </location>
</feature>
<accession>A0A2C5Z4U0</accession>
<feature type="region of interest" description="Disordered" evidence="1">
    <location>
        <begin position="243"/>
        <end position="269"/>
    </location>
</feature>
<evidence type="ECO:0000313" key="4">
    <source>
        <dbReference type="Proteomes" id="UP000226431"/>
    </source>
</evidence>
<evidence type="ECO:0000313" key="3">
    <source>
        <dbReference type="EMBL" id="PHH76835.1"/>
    </source>
</evidence>
<dbReference type="Pfam" id="PF07985">
    <property type="entry name" value="SRR1"/>
    <property type="match status" value="1"/>
</dbReference>
<reference evidence="3 4" key="1">
    <citation type="submission" date="2017-06" db="EMBL/GenBank/DDBJ databases">
        <title>Ant-infecting Ophiocordyceps genomes reveal a high diversity of potential behavioral manipulation genes and a possible major role for enterotoxins.</title>
        <authorList>
            <person name="De Bekker C."/>
            <person name="Evans H.C."/>
            <person name="Brachmann A."/>
            <person name="Hughes D.P."/>
        </authorList>
    </citation>
    <scope>NUCLEOTIDE SEQUENCE [LARGE SCALE GENOMIC DNA]</scope>
    <source>
        <strain evidence="3 4">Map16</strain>
    </source>
</reference>
<evidence type="ECO:0000256" key="1">
    <source>
        <dbReference type="SAM" id="MobiDB-lite"/>
    </source>
</evidence>
<dbReference type="EMBL" id="NJES01000145">
    <property type="protein sequence ID" value="PHH76835.1"/>
    <property type="molecule type" value="Genomic_DNA"/>
</dbReference>
<organism evidence="3 4">
    <name type="scientific">Ophiocordyceps camponoti-rufipedis</name>
    <dbReference type="NCBI Taxonomy" id="2004952"/>
    <lineage>
        <taxon>Eukaryota</taxon>
        <taxon>Fungi</taxon>
        <taxon>Dikarya</taxon>
        <taxon>Ascomycota</taxon>
        <taxon>Pezizomycotina</taxon>
        <taxon>Sordariomycetes</taxon>
        <taxon>Hypocreomycetidae</taxon>
        <taxon>Hypocreales</taxon>
        <taxon>Ophiocordycipitaceae</taxon>
        <taxon>Ophiocordyceps</taxon>
    </lineage>
</organism>
<evidence type="ECO:0000259" key="2">
    <source>
        <dbReference type="Pfam" id="PF07985"/>
    </source>
</evidence>
<feature type="compositionally biased region" description="Basic and acidic residues" evidence="1">
    <location>
        <begin position="257"/>
        <end position="269"/>
    </location>
</feature>
<dbReference type="OrthoDB" id="5318346at2759"/>
<dbReference type="PANTHER" id="PTHR42080:SF1">
    <property type="entry name" value="SRR1-LIKE DOMAIN-CONTAINING PROTEIN"/>
    <property type="match status" value="1"/>
</dbReference>
<dbReference type="PANTHER" id="PTHR42080">
    <property type="entry name" value="SRR1 DOMAIN-CONTAINING PROTEIN"/>
    <property type="match status" value="1"/>
</dbReference>
<protein>
    <recommendedName>
        <fullName evidence="2">SRR1-like domain-containing protein</fullName>
    </recommendedName>
</protein>
<dbReference type="STRING" id="2004952.A0A2C5Z4U0"/>
<feature type="compositionally biased region" description="Polar residues" evidence="1">
    <location>
        <begin position="243"/>
        <end position="254"/>
    </location>
</feature>
<dbReference type="Proteomes" id="UP000226431">
    <property type="component" value="Unassembled WGS sequence"/>
</dbReference>
<gene>
    <name evidence="3" type="ORF">CDD80_1176</name>
</gene>
<keyword evidence="4" id="KW-1185">Reference proteome</keyword>
<name>A0A2C5Z4U0_9HYPO</name>